<organism evidence="7 8">
    <name type="scientific">Micrococcus terreus</name>
    <dbReference type="NCBI Taxonomy" id="574650"/>
    <lineage>
        <taxon>Bacteria</taxon>
        <taxon>Bacillati</taxon>
        <taxon>Actinomycetota</taxon>
        <taxon>Actinomycetes</taxon>
        <taxon>Micrococcales</taxon>
        <taxon>Micrococcaceae</taxon>
        <taxon>Micrococcus</taxon>
    </lineage>
</organism>
<evidence type="ECO:0000256" key="1">
    <source>
        <dbReference type="ARBA" id="ARBA00022491"/>
    </source>
</evidence>
<reference evidence="7 8" key="1">
    <citation type="submission" date="2016-10" db="EMBL/GenBank/DDBJ databases">
        <authorList>
            <person name="de Groot N.N."/>
        </authorList>
    </citation>
    <scope>NUCLEOTIDE SEQUENCE [LARGE SCALE GENOMIC DNA]</scope>
    <source>
        <strain evidence="7 8">CGMCC 1.7054</strain>
    </source>
</reference>
<dbReference type="InterPro" id="IPR050109">
    <property type="entry name" value="HTH-type_TetR-like_transc_reg"/>
</dbReference>
<dbReference type="RefSeq" id="WP_091698309.1">
    <property type="nucleotide sequence ID" value="NZ_FPCG01000009.1"/>
</dbReference>
<dbReference type="Pfam" id="PF00440">
    <property type="entry name" value="TetR_N"/>
    <property type="match status" value="1"/>
</dbReference>
<evidence type="ECO:0000256" key="3">
    <source>
        <dbReference type="ARBA" id="ARBA00023125"/>
    </source>
</evidence>
<sequence length="202" mass="22105">MRLTRERLVDEALALLDAQGENGLTMRALADRVDRQVSSLYHHVSGRAELVELIRARLVEEMDTSRFEAAPWDEALRHWARSYLQAFAAHRSAITLLATAPLRDHSTYRMYEVVVDALVRGGWSGPQAVGAMRAVESFVMGSALDLGAPEDFLTSEALPEDVPSMAEVLGRGTPEPYSARVTFESGLDALILGLQAQVAGRG</sequence>
<accession>A0A1I7MQ08</accession>
<dbReference type="SUPFAM" id="SSF46689">
    <property type="entry name" value="Homeodomain-like"/>
    <property type="match status" value="1"/>
</dbReference>
<keyword evidence="4" id="KW-0804">Transcription</keyword>
<dbReference type="OrthoDB" id="3432043at2"/>
<feature type="DNA-binding region" description="H-T-H motif" evidence="5">
    <location>
        <begin position="25"/>
        <end position="44"/>
    </location>
</feature>
<dbReference type="GO" id="GO:0000976">
    <property type="term" value="F:transcription cis-regulatory region binding"/>
    <property type="evidence" value="ECO:0007669"/>
    <property type="project" value="TreeGrafter"/>
</dbReference>
<dbReference type="GO" id="GO:0046677">
    <property type="term" value="P:response to antibiotic"/>
    <property type="evidence" value="ECO:0007669"/>
    <property type="project" value="InterPro"/>
</dbReference>
<feature type="domain" description="HTH tetR-type" evidence="6">
    <location>
        <begin position="2"/>
        <end position="62"/>
    </location>
</feature>
<dbReference type="PANTHER" id="PTHR30055:SF151">
    <property type="entry name" value="TRANSCRIPTIONAL REGULATORY PROTEIN"/>
    <property type="match status" value="1"/>
</dbReference>
<dbReference type="Gene3D" id="1.10.357.10">
    <property type="entry name" value="Tetracycline Repressor, domain 2"/>
    <property type="match status" value="1"/>
</dbReference>
<protein>
    <submittedName>
        <fullName evidence="7">Transcriptional regulator, TetR family</fullName>
    </submittedName>
</protein>
<keyword evidence="3 5" id="KW-0238">DNA-binding</keyword>
<dbReference type="InterPro" id="IPR001647">
    <property type="entry name" value="HTH_TetR"/>
</dbReference>
<dbReference type="PANTHER" id="PTHR30055">
    <property type="entry name" value="HTH-TYPE TRANSCRIPTIONAL REGULATOR RUTR"/>
    <property type="match status" value="1"/>
</dbReference>
<dbReference type="EMBL" id="FPCG01000009">
    <property type="protein sequence ID" value="SFV23959.1"/>
    <property type="molecule type" value="Genomic_DNA"/>
</dbReference>
<dbReference type="InterPro" id="IPR009057">
    <property type="entry name" value="Homeodomain-like_sf"/>
</dbReference>
<dbReference type="Pfam" id="PF02909">
    <property type="entry name" value="TetR_C_1"/>
    <property type="match status" value="1"/>
</dbReference>
<dbReference type="PRINTS" id="PR00400">
    <property type="entry name" value="TETREPRESSOR"/>
</dbReference>
<evidence type="ECO:0000256" key="5">
    <source>
        <dbReference type="PROSITE-ProRule" id="PRU00335"/>
    </source>
</evidence>
<dbReference type="AlphaFoldDB" id="A0A1I7MQ08"/>
<dbReference type="STRING" id="574650.SAMN04487966_10938"/>
<evidence type="ECO:0000256" key="2">
    <source>
        <dbReference type="ARBA" id="ARBA00023015"/>
    </source>
</evidence>
<name>A0A1I7MQ08_9MICC</name>
<dbReference type="InterPro" id="IPR004111">
    <property type="entry name" value="Repressor_TetR_C"/>
</dbReference>
<dbReference type="SUPFAM" id="SSF48498">
    <property type="entry name" value="Tetracyclin repressor-like, C-terminal domain"/>
    <property type="match status" value="1"/>
</dbReference>
<keyword evidence="8" id="KW-1185">Reference proteome</keyword>
<gene>
    <name evidence="7" type="ORF">SAMN04487966_10938</name>
</gene>
<dbReference type="PROSITE" id="PS50977">
    <property type="entry name" value="HTH_TETR_2"/>
    <property type="match status" value="1"/>
</dbReference>
<evidence type="ECO:0000313" key="7">
    <source>
        <dbReference type="EMBL" id="SFV23959.1"/>
    </source>
</evidence>
<dbReference type="InterPro" id="IPR036271">
    <property type="entry name" value="Tet_transcr_reg_TetR-rel_C_sf"/>
</dbReference>
<dbReference type="InterPro" id="IPR003012">
    <property type="entry name" value="Tet_transcr_reg_TetR"/>
</dbReference>
<evidence type="ECO:0000259" key="6">
    <source>
        <dbReference type="PROSITE" id="PS50977"/>
    </source>
</evidence>
<proteinExistence type="predicted"/>
<keyword evidence="1" id="KW-0678">Repressor</keyword>
<keyword evidence="2" id="KW-0805">Transcription regulation</keyword>
<dbReference type="GO" id="GO:0003700">
    <property type="term" value="F:DNA-binding transcription factor activity"/>
    <property type="evidence" value="ECO:0007669"/>
    <property type="project" value="TreeGrafter"/>
</dbReference>
<dbReference type="GO" id="GO:0045892">
    <property type="term" value="P:negative regulation of DNA-templated transcription"/>
    <property type="evidence" value="ECO:0007669"/>
    <property type="project" value="InterPro"/>
</dbReference>
<dbReference type="Proteomes" id="UP000198881">
    <property type="component" value="Unassembled WGS sequence"/>
</dbReference>
<evidence type="ECO:0000256" key="4">
    <source>
        <dbReference type="ARBA" id="ARBA00023163"/>
    </source>
</evidence>
<evidence type="ECO:0000313" key="8">
    <source>
        <dbReference type="Proteomes" id="UP000198881"/>
    </source>
</evidence>